<protein>
    <recommendedName>
        <fullName evidence="2">DUF6535 domain-containing protein</fullName>
    </recommendedName>
</protein>
<organism evidence="3 4">
    <name type="scientific">Rhizoctonia solani</name>
    <dbReference type="NCBI Taxonomy" id="456999"/>
    <lineage>
        <taxon>Eukaryota</taxon>
        <taxon>Fungi</taxon>
        <taxon>Dikarya</taxon>
        <taxon>Basidiomycota</taxon>
        <taxon>Agaricomycotina</taxon>
        <taxon>Agaricomycetes</taxon>
        <taxon>Cantharellales</taxon>
        <taxon>Ceratobasidiaceae</taxon>
        <taxon>Rhizoctonia</taxon>
    </lineage>
</organism>
<dbReference type="AlphaFoldDB" id="A0A0K6GFE3"/>
<sequence length="549" mass="60952">MSLYLLLKPSKKRGGTGTKGLSEYMHAHRKRTQPCYPVEAPQEFDEPGKELDPDAQVWKTYVREADQVDEELVDGWNKSMDVILIFVRISHLSHYVSFVIESYENLKQDPAHASSQTLLTISQTLMFIANGSQPASIPPALNGETPAFKASAKAICVNVMWFLSLSLSVAVSLISMLAKEWCLEFMAGRTGPAGAQARRRQQRWDRLVRWRMKGVIIILPSLIHLSLLLFVIGLRVFLWDVHYGVAIPVVFVTAIAACAYFACTILPFIYDFCPYGTVLSRIIKDLARARPKMSQDNPLQDETTAKALHWMIVTCETPGSVDAALQSLAAAKQDLPVDKLEEVNAWAMIKRRLASIDTSEQPERGRDVGALYKRALEAYPLLRSERDQLAYGFNDETRKLEQLVVGVQSTINSLIHEILSSKRSSDEGTTQTLQQCSQIGPYYLFHGGYLSRWSSGDSDPDPTELVNNIVGLLEQQLKSGDGLDSAVYRVLAAGFAFATCCNADLGISDKSVNVDNLLRPIRSISAGMLVTSHCSPFVLISECHITIGY</sequence>
<evidence type="ECO:0000256" key="1">
    <source>
        <dbReference type="SAM" id="Phobius"/>
    </source>
</evidence>
<keyword evidence="1" id="KW-1133">Transmembrane helix</keyword>
<feature type="transmembrane region" description="Helical" evidence="1">
    <location>
        <begin position="215"/>
        <end position="239"/>
    </location>
</feature>
<evidence type="ECO:0000313" key="3">
    <source>
        <dbReference type="EMBL" id="CUA77322.1"/>
    </source>
</evidence>
<name>A0A0K6GFE3_9AGAM</name>
<accession>A0A0K6GFE3</accession>
<evidence type="ECO:0000313" key="4">
    <source>
        <dbReference type="Proteomes" id="UP000044841"/>
    </source>
</evidence>
<keyword evidence="1" id="KW-0472">Membrane</keyword>
<keyword evidence="4" id="KW-1185">Reference proteome</keyword>
<keyword evidence="1" id="KW-0812">Transmembrane</keyword>
<feature type="domain" description="DUF6535" evidence="2">
    <location>
        <begin position="58"/>
        <end position="239"/>
    </location>
</feature>
<dbReference type="InterPro" id="IPR045338">
    <property type="entry name" value="DUF6535"/>
</dbReference>
<feature type="transmembrane region" description="Helical" evidence="1">
    <location>
        <begin position="245"/>
        <end position="270"/>
    </location>
</feature>
<evidence type="ECO:0000259" key="2">
    <source>
        <dbReference type="Pfam" id="PF20153"/>
    </source>
</evidence>
<feature type="transmembrane region" description="Helical" evidence="1">
    <location>
        <begin position="159"/>
        <end position="178"/>
    </location>
</feature>
<gene>
    <name evidence="3" type="ORF">RSOLAG22IIIB_06650</name>
</gene>
<dbReference type="Proteomes" id="UP000044841">
    <property type="component" value="Unassembled WGS sequence"/>
</dbReference>
<dbReference type="EMBL" id="CYGV01001822">
    <property type="protein sequence ID" value="CUA77322.1"/>
    <property type="molecule type" value="Genomic_DNA"/>
</dbReference>
<dbReference type="Pfam" id="PF20153">
    <property type="entry name" value="DUF6535"/>
    <property type="match status" value="1"/>
</dbReference>
<reference evidence="3 4" key="1">
    <citation type="submission" date="2015-07" db="EMBL/GenBank/DDBJ databases">
        <authorList>
            <person name="Noorani M."/>
        </authorList>
    </citation>
    <scope>NUCLEOTIDE SEQUENCE [LARGE SCALE GENOMIC DNA]</scope>
    <source>
        <strain evidence="3">BBA 69670</strain>
    </source>
</reference>
<proteinExistence type="predicted"/>